<evidence type="ECO:0000259" key="9">
    <source>
        <dbReference type="PROSITE" id="PS50850"/>
    </source>
</evidence>
<keyword evidence="2" id="KW-0813">Transport</keyword>
<dbReference type="AlphaFoldDB" id="A0AAD5RM47"/>
<evidence type="ECO:0000256" key="3">
    <source>
        <dbReference type="ARBA" id="ARBA00022692"/>
    </source>
</evidence>
<feature type="transmembrane region" description="Helical" evidence="8">
    <location>
        <begin position="357"/>
        <end position="377"/>
    </location>
</feature>
<dbReference type="InterPro" id="IPR020846">
    <property type="entry name" value="MFS_dom"/>
</dbReference>
<feature type="transmembrane region" description="Helical" evidence="8">
    <location>
        <begin position="66"/>
        <end position="86"/>
    </location>
</feature>
<gene>
    <name evidence="10" type="ORF">MKZ38_004677</name>
</gene>
<feature type="transmembrane region" description="Helical" evidence="8">
    <location>
        <begin position="383"/>
        <end position="405"/>
    </location>
</feature>
<accession>A0AAD5RM47</accession>
<dbReference type="Pfam" id="PF07690">
    <property type="entry name" value="MFS_1"/>
    <property type="match status" value="1"/>
</dbReference>
<evidence type="ECO:0000313" key="11">
    <source>
        <dbReference type="Proteomes" id="UP001201980"/>
    </source>
</evidence>
<feature type="transmembrane region" description="Helical" evidence="8">
    <location>
        <begin position="192"/>
        <end position="213"/>
    </location>
</feature>
<feature type="transmembrane region" description="Helical" evidence="8">
    <location>
        <begin position="158"/>
        <end position="180"/>
    </location>
</feature>
<dbReference type="FunFam" id="1.20.1250.20:FF:000064">
    <property type="entry name" value="MFS allantoate transporter"/>
    <property type="match status" value="1"/>
</dbReference>
<feature type="transmembrane region" description="Helical" evidence="8">
    <location>
        <begin position="293"/>
        <end position="316"/>
    </location>
</feature>
<sequence>MSEKEEIQDVKDVTVTGRSSSHDGAGSDTSPSDVDDAWKFLDAHRDSSAVDAVDLKKLRLRVDLHIVPMMFLCYTMQFLDKVILNYAAVMGILPDLGLEGNDFSNIATFLFVGFILFEIPNTYLLQKVPAAKWLGLNVALWGVSTACGAASHNYQTLLVSRVFLGIFEATIAPSLLLISSQYYTKSEQAPRFSFWYCGLGVGQIIGGAISYGFQGVTTGLEGWRIMFIALGCITVLIGLSVVCFLPDTPMKAKWLSDVEKVALLKHVSTNNTGVHNDKFKPRQIVDALLDPQIYLLFLATLLLGLSSGVVTTYSATLIKNIGYTGRDAALMNMPSGAVSIFFILFVGYGVRKQSHRWAFVVACLVPAIVGGALMSFVPQDNRSGVLAGIYLVNSCTAPLAIFYSYVAANVSGSTKRAFAAALVSGAFSLANIISPQTFRARDAPEYKPAKITVLASQVCCALTIIALAAYYMLMNKKRKSFAETKEDEYLDPEVWQSMTDRENKRFSCFPALYRRIGVPFDSFEWWDLLANQSLHGIGALRSFFLSYRHATEKASQLAADLTALSAMLSDTRSLLDSEKIPLSSLHLSFTDLDVLTDRVERCGTDIQDWVLAAAGLQTSTQQTLGAPRASDFERITASPLPVNRAAMAARNSEATASSSSSSAAPSAASLEYSFREKAREGRNPGYSCGAILGVEQAVVRHDDDDGGDDSSGGGNCFFCDLVGERFSIPESCDMTVLGRHLVGQHNFGDCDSSHSYDSSRAFLLHVGNFHYAKRSMWTMSVHEQMLGRCRWKKSYVAARDAKRQPPDAELRGGGRPAPFHRGGFAHETGGKAIQDARLEVERARQEQACTATWRLLAVRVLQAVKGSEVIDEGDDNGLLDVAAGSTALWTNLDACLKKLKQAVERQRAQPKFLYECICITEEIIVRGLDNETSQAHSGHVLDVEGVTGYLASLSRCLADESVPWAIQICFSAGCPVCLSAPKLRRTHPIRTLSRLCHHLESMHQNVLAKYLPKLRDPALDDREGAKQQLERDHRWIRQWMEHCFLHSPNQRYLCRSFIDPEASHEETMNDWTSSMLLHWDQGHIPTEGKETRRLGASEGAIDIR</sequence>
<feature type="domain" description="Major facilitator superfamily (MFS) profile" evidence="9">
    <location>
        <begin position="66"/>
        <end position="478"/>
    </location>
</feature>
<keyword evidence="5 8" id="KW-0472">Membrane</keyword>
<feature type="compositionally biased region" description="Basic and acidic residues" evidence="7">
    <location>
        <begin position="1"/>
        <end position="12"/>
    </location>
</feature>
<feature type="transmembrane region" description="Helical" evidence="8">
    <location>
        <begin position="454"/>
        <end position="473"/>
    </location>
</feature>
<comment type="caution">
    <text evidence="10">The sequence shown here is derived from an EMBL/GenBank/DDBJ whole genome shotgun (WGS) entry which is preliminary data.</text>
</comment>
<keyword evidence="4 8" id="KW-1133">Transmembrane helix</keyword>
<evidence type="ECO:0000256" key="5">
    <source>
        <dbReference type="ARBA" id="ARBA00023136"/>
    </source>
</evidence>
<dbReference type="GO" id="GO:0022857">
    <property type="term" value="F:transmembrane transporter activity"/>
    <property type="evidence" value="ECO:0007669"/>
    <property type="project" value="InterPro"/>
</dbReference>
<evidence type="ECO:0000256" key="8">
    <source>
        <dbReference type="SAM" id="Phobius"/>
    </source>
</evidence>
<feature type="transmembrane region" description="Helical" evidence="8">
    <location>
        <begin position="133"/>
        <end position="152"/>
    </location>
</feature>
<comment type="similarity">
    <text evidence="6">Belongs to the major facilitator superfamily. Allantoate permease family.</text>
</comment>
<dbReference type="SUPFAM" id="SSF103473">
    <property type="entry name" value="MFS general substrate transporter"/>
    <property type="match status" value="1"/>
</dbReference>
<evidence type="ECO:0000256" key="6">
    <source>
        <dbReference type="ARBA" id="ARBA00037968"/>
    </source>
</evidence>
<dbReference type="InterPro" id="IPR011701">
    <property type="entry name" value="MFS"/>
</dbReference>
<dbReference type="Gene3D" id="1.20.1250.20">
    <property type="entry name" value="MFS general substrate transporter like domains"/>
    <property type="match status" value="2"/>
</dbReference>
<feature type="transmembrane region" description="Helical" evidence="8">
    <location>
        <begin position="328"/>
        <end position="350"/>
    </location>
</feature>
<keyword evidence="11" id="KW-1185">Reference proteome</keyword>
<evidence type="ECO:0000256" key="4">
    <source>
        <dbReference type="ARBA" id="ARBA00022989"/>
    </source>
</evidence>
<keyword evidence="3 8" id="KW-0812">Transmembrane</keyword>
<dbReference type="PROSITE" id="PS50850">
    <property type="entry name" value="MFS"/>
    <property type="match status" value="1"/>
</dbReference>
<evidence type="ECO:0000256" key="1">
    <source>
        <dbReference type="ARBA" id="ARBA00004141"/>
    </source>
</evidence>
<evidence type="ECO:0000256" key="2">
    <source>
        <dbReference type="ARBA" id="ARBA00022448"/>
    </source>
</evidence>
<reference evidence="10" key="1">
    <citation type="submission" date="2022-07" db="EMBL/GenBank/DDBJ databases">
        <title>Draft genome sequence of Zalerion maritima ATCC 34329, a (micro)plastics degrading marine fungus.</title>
        <authorList>
            <person name="Paco A."/>
            <person name="Goncalves M.F.M."/>
            <person name="Rocha-Santos T.A.P."/>
            <person name="Alves A."/>
        </authorList>
    </citation>
    <scope>NUCLEOTIDE SEQUENCE</scope>
    <source>
        <strain evidence="10">ATCC 34329</strain>
    </source>
</reference>
<evidence type="ECO:0000313" key="10">
    <source>
        <dbReference type="EMBL" id="KAJ2897446.1"/>
    </source>
</evidence>
<comment type="subcellular location">
    <subcellularLocation>
        <location evidence="1">Membrane</location>
        <topology evidence="1">Multi-pass membrane protein</topology>
    </subcellularLocation>
</comment>
<dbReference type="PANTHER" id="PTHR43791:SF40">
    <property type="entry name" value="THIAMINE PATHWAY TRANSPORTER THI73"/>
    <property type="match status" value="1"/>
</dbReference>
<feature type="transmembrane region" description="Helical" evidence="8">
    <location>
        <begin position="106"/>
        <end position="126"/>
    </location>
</feature>
<protein>
    <submittedName>
        <fullName evidence="10">Thiamine pathway transporter THI73</fullName>
    </submittedName>
</protein>
<dbReference type="InterPro" id="IPR036259">
    <property type="entry name" value="MFS_trans_sf"/>
</dbReference>
<feature type="transmembrane region" description="Helical" evidence="8">
    <location>
        <begin position="225"/>
        <end position="245"/>
    </location>
</feature>
<dbReference type="Proteomes" id="UP001201980">
    <property type="component" value="Unassembled WGS sequence"/>
</dbReference>
<name>A0AAD5RM47_9PEZI</name>
<dbReference type="PANTHER" id="PTHR43791">
    <property type="entry name" value="PERMEASE-RELATED"/>
    <property type="match status" value="1"/>
</dbReference>
<dbReference type="GO" id="GO:0016020">
    <property type="term" value="C:membrane"/>
    <property type="evidence" value="ECO:0007669"/>
    <property type="project" value="UniProtKB-SubCell"/>
</dbReference>
<proteinExistence type="inferred from homology"/>
<evidence type="ECO:0000256" key="7">
    <source>
        <dbReference type="SAM" id="MobiDB-lite"/>
    </source>
</evidence>
<dbReference type="EMBL" id="JAKWBI020000275">
    <property type="protein sequence ID" value="KAJ2897446.1"/>
    <property type="molecule type" value="Genomic_DNA"/>
</dbReference>
<feature type="region of interest" description="Disordered" evidence="7">
    <location>
        <begin position="1"/>
        <end position="32"/>
    </location>
</feature>
<organism evidence="10 11">
    <name type="scientific">Zalerion maritima</name>
    <dbReference type="NCBI Taxonomy" id="339359"/>
    <lineage>
        <taxon>Eukaryota</taxon>
        <taxon>Fungi</taxon>
        <taxon>Dikarya</taxon>
        <taxon>Ascomycota</taxon>
        <taxon>Pezizomycotina</taxon>
        <taxon>Sordariomycetes</taxon>
        <taxon>Lulworthiomycetidae</taxon>
        <taxon>Lulworthiales</taxon>
        <taxon>Lulworthiaceae</taxon>
        <taxon>Zalerion</taxon>
    </lineage>
</organism>